<dbReference type="Proteomes" id="UP000037035">
    <property type="component" value="Unassembled WGS sequence"/>
</dbReference>
<dbReference type="EMBL" id="LAVV01013038">
    <property type="protein sequence ID" value="KNZ46067.1"/>
    <property type="molecule type" value="Genomic_DNA"/>
</dbReference>
<name>A0A0L6UCU5_9BASI</name>
<organism evidence="2 3">
    <name type="scientific">Puccinia sorghi</name>
    <dbReference type="NCBI Taxonomy" id="27349"/>
    <lineage>
        <taxon>Eukaryota</taxon>
        <taxon>Fungi</taxon>
        <taxon>Dikarya</taxon>
        <taxon>Basidiomycota</taxon>
        <taxon>Pucciniomycotina</taxon>
        <taxon>Pucciniomycetes</taxon>
        <taxon>Pucciniales</taxon>
        <taxon>Pucciniaceae</taxon>
        <taxon>Puccinia</taxon>
    </lineage>
</organism>
<protein>
    <submittedName>
        <fullName evidence="2">Uncharacterized protein</fullName>
    </submittedName>
</protein>
<dbReference type="AlphaFoldDB" id="A0A0L6UCU5"/>
<keyword evidence="3" id="KW-1185">Reference proteome</keyword>
<accession>A0A0L6UCU5</accession>
<evidence type="ECO:0000313" key="2">
    <source>
        <dbReference type="EMBL" id="KNZ46067.1"/>
    </source>
</evidence>
<proteinExistence type="predicted"/>
<comment type="caution">
    <text evidence="2">The sequence shown here is derived from an EMBL/GenBank/DDBJ whole genome shotgun (WGS) entry which is preliminary data.</text>
</comment>
<reference evidence="2 3" key="1">
    <citation type="submission" date="2015-08" db="EMBL/GenBank/DDBJ databases">
        <title>Next Generation Sequencing and Analysis of the Genome of Puccinia sorghi L Schw, the Causal Agent of Maize Common Rust.</title>
        <authorList>
            <person name="Rochi L."/>
            <person name="Burguener G."/>
            <person name="Darino M."/>
            <person name="Turjanski A."/>
            <person name="Kreff E."/>
            <person name="Dieguez M.J."/>
            <person name="Sacco F."/>
        </authorList>
    </citation>
    <scope>NUCLEOTIDE SEQUENCE [LARGE SCALE GENOMIC DNA]</scope>
    <source>
        <strain evidence="2 3">RO10H11247</strain>
    </source>
</reference>
<sequence length="570" mass="65583">MNSLRIIPKLRFANNPTELIVRIQQLTAKKTQLAHIIHLIKSSSTSVATISVWTELFKLLISHKKQHWSYKLFLEIKRRQIKPDTQFFHHYFHLISTAEPSPTKHFTLHRLESLWKQATATSSQHHLTNPYLNCLIKHGFTSHAFQYFNSLPTNSIDSTTLYHVSKSLSSSNPQHLQQAQELIQKFQHEQQLLDLRNTLSFANLFLKSNDTNHHEYASHLIQERLGIQLQHNPYQFWAKTKHKPILTPNQQQPTNQLSFEPGQLTTLLRMLLKMKKFALIRKLWAQITTNPDLYLQRDTLDSTHCGLVMVAMGRCGAMGEVEGEKIRILSFILSQRLICIPHFTALICWMIESGNKRLRPNHDTLDKAIQAAWQTEDLSAGISILASLTHKISLLEPHEEAEKAIVELSRKGIKGMRPLEPSNRALATLLQAAGRIGKVAEIGRALETVAKFRMLPDPPTPTANSKGTGPTTVLGVPESSEEIERYWADQFIWVATDLLDKLLSRPDHLPKIFSVEQMQNFSDWRTRIDQHLQQDPASIPLRSRIESRAQERLTRLQSRTSRNRDHRRQE</sequence>
<dbReference type="OrthoDB" id="185373at2759"/>
<dbReference type="VEuPathDB" id="FungiDB:VP01_758g4"/>
<feature type="region of interest" description="Disordered" evidence="1">
    <location>
        <begin position="549"/>
        <end position="570"/>
    </location>
</feature>
<gene>
    <name evidence="2" type="ORF">VP01_758g4</name>
</gene>
<evidence type="ECO:0000256" key="1">
    <source>
        <dbReference type="SAM" id="MobiDB-lite"/>
    </source>
</evidence>
<evidence type="ECO:0000313" key="3">
    <source>
        <dbReference type="Proteomes" id="UP000037035"/>
    </source>
</evidence>